<dbReference type="InterPro" id="IPR007197">
    <property type="entry name" value="rSAM"/>
</dbReference>
<dbReference type="EMBL" id="FMKA01000003">
    <property type="protein sequence ID" value="SCP96078.1"/>
    <property type="molecule type" value="Genomic_DNA"/>
</dbReference>
<dbReference type="RefSeq" id="WP_091230941.1">
    <property type="nucleotide sequence ID" value="NZ_FMKA01000003.1"/>
</dbReference>
<keyword evidence="5" id="KW-0408">Iron</keyword>
<evidence type="ECO:0000313" key="8">
    <source>
        <dbReference type="EMBL" id="SCP96078.1"/>
    </source>
</evidence>
<dbReference type="SMART" id="SM00729">
    <property type="entry name" value="Elp3"/>
    <property type="match status" value="1"/>
</dbReference>
<dbReference type="SUPFAM" id="SSF102114">
    <property type="entry name" value="Radical SAM enzymes"/>
    <property type="match status" value="1"/>
</dbReference>
<keyword evidence="6" id="KW-0411">Iron-sulfur</keyword>
<dbReference type="InterPro" id="IPR005911">
    <property type="entry name" value="YhcC-like"/>
</dbReference>
<dbReference type="SFLD" id="SFLDS00029">
    <property type="entry name" value="Radical_SAM"/>
    <property type="match status" value="1"/>
</dbReference>
<dbReference type="GO" id="GO:0003824">
    <property type="term" value="F:catalytic activity"/>
    <property type="evidence" value="ECO:0007669"/>
    <property type="project" value="InterPro"/>
</dbReference>
<comment type="cofactor">
    <cofactor evidence="1">
        <name>[4Fe-4S] cluster</name>
        <dbReference type="ChEBI" id="CHEBI:49883"/>
    </cofactor>
</comment>
<gene>
    <name evidence="8" type="ORF">SAMN05421730_1003166</name>
</gene>
<feature type="domain" description="Radical SAM core" evidence="7">
    <location>
        <begin position="21"/>
        <end position="274"/>
    </location>
</feature>
<dbReference type="InterPro" id="IPR032432">
    <property type="entry name" value="Radical_SAM_C"/>
</dbReference>
<dbReference type="SFLD" id="SFLDG01086">
    <property type="entry name" value="elongater_protein-like"/>
    <property type="match status" value="1"/>
</dbReference>
<evidence type="ECO:0000256" key="4">
    <source>
        <dbReference type="ARBA" id="ARBA00022723"/>
    </source>
</evidence>
<evidence type="ECO:0000256" key="5">
    <source>
        <dbReference type="ARBA" id="ARBA00023004"/>
    </source>
</evidence>
<dbReference type="InterPro" id="IPR058240">
    <property type="entry name" value="rSAM_sf"/>
</dbReference>
<name>A0A1D3TQZ1_9FIRM</name>
<accession>A0A1D3TQZ1</accession>
<dbReference type="InterPro" id="IPR006638">
    <property type="entry name" value="Elp3/MiaA/NifB-like_rSAM"/>
</dbReference>
<keyword evidence="2" id="KW-0004">4Fe-4S</keyword>
<dbReference type="Gene3D" id="3.80.30.20">
    <property type="entry name" value="tm_1862 like domain"/>
    <property type="match status" value="1"/>
</dbReference>
<dbReference type="Pfam" id="PF16199">
    <property type="entry name" value="Radical_SAM_C"/>
    <property type="match status" value="1"/>
</dbReference>
<dbReference type="OrthoDB" id="9801689at2"/>
<dbReference type="STRING" id="1619234.SAMN05421730_1003166"/>
<evidence type="ECO:0000256" key="2">
    <source>
        <dbReference type="ARBA" id="ARBA00022485"/>
    </source>
</evidence>
<organism evidence="8 9">
    <name type="scientific">Anaerobium acetethylicum</name>
    <dbReference type="NCBI Taxonomy" id="1619234"/>
    <lineage>
        <taxon>Bacteria</taxon>
        <taxon>Bacillati</taxon>
        <taxon>Bacillota</taxon>
        <taxon>Clostridia</taxon>
        <taxon>Lachnospirales</taxon>
        <taxon>Lachnospiraceae</taxon>
        <taxon>Anaerobium</taxon>
    </lineage>
</organism>
<evidence type="ECO:0000313" key="9">
    <source>
        <dbReference type="Proteomes" id="UP000199315"/>
    </source>
</evidence>
<dbReference type="PANTHER" id="PTHR11135:SF1">
    <property type="entry name" value="PROTEIN YHCC"/>
    <property type="match status" value="1"/>
</dbReference>
<evidence type="ECO:0000256" key="3">
    <source>
        <dbReference type="ARBA" id="ARBA00022691"/>
    </source>
</evidence>
<evidence type="ECO:0000259" key="7">
    <source>
        <dbReference type="PROSITE" id="PS51918"/>
    </source>
</evidence>
<dbReference type="SFLD" id="SFLDG01091">
    <property type="entry name" value="uncharacterized_CHP01210-like"/>
    <property type="match status" value="1"/>
</dbReference>
<keyword evidence="9" id="KW-1185">Reference proteome</keyword>
<dbReference type="InterPro" id="IPR039661">
    <property type="entry name" value="ELP3"/>
</dbReference>
<dbReference type="NCBIfam" id="TIGR01212">
    <property type="entry name" value="TIGR01212 family radical SAM protein"/>
    <property type="match status" value="1"/>
</dbReference>
<dbReference type="Pfam" id="PF04055">
    <property type="entry name" value="Radical_SAM"/>
    <property type="match status" value="1"/>
</dbReference>
<reference evidence="8 9" key="1">
    <citation type="submission" date="2016-09" db="EMBL/GenBank/DDBJ databases">
        <authorList>
            <person name="Capua I."/>
            <person name="De Benedictis P."/>
            <person name="Joannis T."/>
            <person name="Lombin L.H."/>
            <person name="Cattoli G."/>
        </authorList>
    </citation>
    <scope>NUCLEOTIDE SEQUENCE [LARGE SCALE GENOMIC DNA]</scope>
    <source>
        <strain evidence="8 9">GluBS11</strain>
    </source>
</reference>
<dbReference type="Proteomes" id="UP000199315">
    <property type="component" value="Unassembled WGS sequence"/>
</dbReference>
<evidence type="ECO:0000256" key="1">
    <source>
        <dbReference type="ARBA" id="ARBA00001966"/>
    </source>
</evidence>
<dbReference type="GO" id="GO:0046872">
    <property type="term" value="F:metal ion binding"/>
    <property type="evidence" value="ECO:0007669"/>
    <property type="project" value="UniProtKB-KW"/>
</dbReference>
<keyword evidence="4" id="KW-0479">Metal-binding</keyword>
<evidence type="ECO:0000256" key="6">
    <source>
        <dbReference type="ARBA" id="ARBA00023014"/>
    </source>
</evidence>
<keyword evidence="3" id="KW-0949">S-adenosyl-L-methionine</keyword>
<proteinExistence type="predicted"/>
<sequence length="316" mass="35271">MNPRIWGDKSYYSLNHYLKETYGEKIYKVSLDGGMTCPNRDGTIGTAGCIFCSEGGSGDFASSRTLSVSRQIGAGISLLSRKSAGHKFIAYFQAYTNTYAPVEYLRKIFTEAISHPDVVILSIATRPDCLSGEILDLLAELNRIKPVWIELGLQTIHPDSAEFINRGYPLSCFDSALSELKLRGIPVVVHVILGLPGETEEDMLKTTDYLASAGIQGIKLQLLHVLKNTVLAECFSRGEFDVLTFEGYIDTLIRCIEHLPEEIIIHRITGDGPKNLLIAPQWSSNKKLVLNTIHRELKTRNSWQGKFKEEHACQNH</sequence>
<dbReference type="GO" id="GO:0051539">
    <property type="term" value="F:4 iron, 4 sulfur cluster binding"/>
    <property type="evidence" value="ECO:0007669"/>
    <property type="project" value="UniProtKB-KW"/>
</dbReference>
<protein>
    <recommendedName>
        <fullName evidence="7">Radical SAM core domain-containing protein</fullName>
    </recommendedName>
</protein>
<dbReference type="AlphaFoldDB" id="A0A1D3TQZ1"/>
<dbReference type="InterPro" id="IPR023404">
    <property type="entry name" value="rSAM_horseshoe"/>
</dbReference>
<dbReference type="PANTHER" id="PTHR11135">
    <property type="entry name" value="HISTONE ACETYLTRANSFERASE-RELATED"/>
    <property type="match status" value="1"/>
</dbReference>
<dbReference type="PROSITE" id="PS51918">
    <property type="entry name" value="RADICAL_SAM"/>
    <property type="match status" value="1"/>
</dbReference>